<protein>
    <submittedName>
        <fullName evidence="1">ORF37</fullName>
    </submittedName>
</protein>
<sequence length="483" mass="55900">MKVLDFAQFAPGVETRGVGHLYYALHERYRTSSIIETRLHFMKKLDDGKRGYPIISGFKRTTTLYKYGPLLNRFILPVEVKLTDLQLKISAVEIVIHNEVGNSFETLFMIKRNGIYKNPYKQDVKVVTTAELPIPEDGSRETDPCEQFSANKNCNDLIKAIQEATRLKNAKINEPPKVSEMDVDVSSPYILQPKDKSTPSVPFWFSHDQWRYYENAFEIEDGRVPKSHIQQFNFGRVAHGLFLNSYNNDMNLIPPTGNLVNITLENDSILTHEDMKPFIDYINLVKFNVLLSLMPKECDVDYFSVDKGKMYGCVKLDDGVRNVTDYPFLLHNTFVQRYRYFKNFFRGKKELGSNYSIKLYIHAGVYIGIEADGEMIYGTREAIPNRYLDFMQSVKRINQNLSMLETVPQELYDWTDDTVAKMALDAAKDIPFTIEFTEELNMVINHPLIYGTLVEEISELSQVDEHVMFQHNTFTEIGWEPDI</sequence>
<proteinExistence type="predicted"/>
<dbReference type="EMBL" id="BK063092">
    <property type="protein sequence ID" value="DBA11738.1"/>
    <property type="molecule type" value="Genomic_DNA"/>
</dbReference>
<name>A0AA48P7R7_9VIRU</name>
<evidence type="ECO:0000313" key="1">
    <source>
        <dbReference type="EMBL" id="DBA11738.1"/>
    </source>
</evidence>
<accession>A0AA48P7R7</accession>
<reference evidence="1" key="2">
    <citation type="submission" date="2023-01" db="EMBL/GenBank/DDBJ databases">
        <authorList>
            <person name="Rosani U."/>
            <person name="Delmont T.O."/>
            <person name="Gaia M."/>
            <person name="Krupovic M."/>
        </authorList>
    </citation>
    <scope>NUCLEOTIDE SEQUENCE</scope>
    <source>
        <strain evidence="1">MalacoHV1/China/2018</strain>
    </source>
</reference>
<organism evidence="1">
    <name type="scientific">Malaco herpesvirus 1</name>
    <dbReference type="NCBI Taxonomy" id="3031797"/>
    <lineage>
        <taxon>Viruses</taxon>
        <taxon>Duplodnaviria</taxon>
        <taxon>Heunggongvirae</taxon>
        <taxon>Peploviricota</taxon>
        <taxon>Herviviricetes</taxon>
        <taxon>Herpesvirales</taxon>
        <taxon>Malacoherpesviridae</taxon>
    </lineage>
</organism>
<reference evidence="1" key="1">
    <citation type="journal article" date="2023" name="Front. Mar. Sci.">
        <title>Tracing the invertebrate herpesviruses in the global sequence datasets.</title>
        <authorList>
            <person name="Rosani U."/>
            <person name="Gaia M."/>
            <person name="Delmont T.O."/>
            <person name="Krupovic M."/>
        </authorList>
    </citation>
    <scope>NUCLEOTIDE SEQUENCE</scope>
    <source>
        <strain evidence="1">MalacoHV1/China/2018</strain>
    </source>
</reference>